<dbReference type="STRING" id="28181.BEN30_12320"/>
<gene>
    <name evidence="1" type="ORF">BEN30_12320</name>
</gene>
<protein>
    <submittedName>
        <fullName evidence="1">Uncharacterized protein</fullName>
    </submittedName>
</protein>
<dbReference type="EMBL" id="MCGG01000036">
    <property type="protein sequence ID" value="OEJ66177.1"/>
    <property type="molecule type" value="Genomic_DNA"/>
</dbReference>
<comment type="caution">
    <text evidence="1">The sequence shown here is derived from an EMBL/GenBank/DDBJ whole genome shotgun (WGS) entry which is preliminary data.</text>
</comment>
<name>A0A1E5Q618_9PROT</name>
<evidence type="ECO:0000313" key="2">
    <source>
        <dbReference type="Proteomes" id="UP000095347"/>
    </source>
</evidence>
<organism evidence="1 2">
    <name type="scientific">Magnetovibrio blakemorei</name>
    <dbReference type="NCBI Taxonomy" id="28181"/>
    <lineage>
        <taxon>Bacteria</taxon>
        <taxon>Pseudomonadati</taxon>
        <taxon>Pseudomonadota</taxon>
        <taxon>Alphaproteobacteria</taxon>
        <taxon>Rhodospirillales</taxon>
        <taxon>Magnetovibrionaceae</taxon>
        <taxon>Magnetovibrio</taxon>
    </lineage>
</organism>
<reference evidence="2" key="1">
    <citation type="submission" date="2016-07" db="EMBL/GenBank/DDBJ databases">
        <authorList>
            <person name="Florea S."/>
            <person name="Webb J.S."/>
            <person name="Jaromczyk J."/>
            <person name="Schardl C.L."/>
        </authorList>
    </citation>
    <scope>NUCLEOTIDE SEQUENCE [LARGE SCALE GENOMIC DNA]</scope>
    <source>
        <strain evidence="2">MV-1</strain>
    </source>
</reference>
<evidence type="ECO:0000313" key="1">
    <source>
        <dbReference type="EMBL" id="OEJ66177.1"/>
    </source>
</evidence>
<proteinExistence type="predicted"/>
<dbReference type="Proteomes" id="UP000095347">
    <property type="component" value="Unassembled WGS sequence"/>
</dbReference>
<dbReference type="AlphaFoldDB" id="A0A1E5Q618"/>
<keyword evidence="2" id="KW-1185">Reference proteome</keyword>
<sequence>MAAIRHMEQLGKSEYAIKAMAVNGDGDRAPFTLSIYDGGKEGTNYYCWVRCPYIRDYDLKIINIGKSESLKDSLEFIKNFLKHSNTQLINENEQQVDLPPLDTWNN</sequence>
<accession>A0A1E5Q618</accession>